<evidence type="ECO:0000256" key="6">
    <source>
        <dbReference type="ARBA" id="ARBA00022723"/>
    </source>
</evidence>
<feature type="binding site" evidence="12">
    <location>
        <position position="226"/>
    </location>
    <ligand>
        <name>Zn(2+)</name>
        <dbReference type="ChEBI" id="CHEBI:29105"/>
    </ligand>
</feature>
<dbReference type="InterPro" id="IPR009080">
    <property type="entry name" value="tRNAsynth_Ia_anticodon-bd"/>
</dbReference>
<feature type="short sequence motif" description="'HIGH' region" evidence="12">
    <location>
        <begin position="33"/>
        <end position="43"/>
    </location>
</feature>
<keyword evidence="6 12" id="KW-0479">Metal-binding</keyword>
<feature type="binding site" evidence="12">
    <location>
        <position position="251"/>
    </location>
    <ligand>
        <name>Zn(2+)</name>
        <dbReference type="ChEBI" id="CHEBI:29105"/>
    </ligand>
</feature>
<keyword evidence="9 12" id="KW-0067">ATP-binding</keyword>
<dbReference type="RefSeq" id="WP_137088998.1">
    <property type="nucleotide sequence ID" value="NZ_CP028923.1"/>
</dbReference>
<evidence type="ECO:0000256" key="3">
    <source>
        <dbReference type="ARBA" id="ARBA00011245"/>
    </source>
</evidence>
<dbReference type="SMART" id="SM00840">
    <property type="entry name" value="DALR_2"/>
    <property type="match status" value="1"/>
</dbReference>
<dbReference type="InterPro" id="IPR032678">
    <property type="entry name" value="tRNA-synt_1_cat_dom"/>
</dbReference>
<evidence type="ECO:0000313" key="15">
    <source>
        <dbReference type="Proteomes" id="UP000298616"/>
    </source>
</evidence>
<dbReference type="Pfam" id="PF09190">
    <property type="entry name" value="DALR_2"/>
    <property type="match status" value="1"/>
</dbReference>
<evidence type="ECO:0000256" key="5">
    <source>
        <dbReference type="ARBA" id="ARBA00022598"/>
    </source>
</evidence>
<dbReference type="CDD" id="cd00672">
    <property type="entry name" value="CysRS_core"/>
    <property type="match status" value="1"/>
</dbReference>
<keyword evidence="7 12" id="KW-0547">Nucleotide-binding</keyword>
<comment type="catalytic activity">
    <reaction evidence="12">
        <text>tRNA(Cys) + L-cysteine + ATP = L-cysteinyl-tRNA(Cys) + AMP + diphosphate</text>
        <dbReference type="Rhea" id="RHEA:17773"/>
        <dbReference type="Rhea" id="RHEA-COMP:9661"/>
        <dbReference type="Rhea" id="RHEA-COMP:9679"/>
        <dbReference type="ChEBI" id="CHEBI:30616"/>
        <dbReference type="ChEBI" id="CHEBI:33019"/>
        <dbReference type="ChEBI" id="CHEBI:35235"/>
        <dbReference type="ChEBI" id="CHEBI:78442"/>
        <dbReference type="ChEBI" id="CHEBI:78517"/>
        <dbReference type="ChEBI" id="CHEBI:456215"/>
        <dbReference type="EC" id="6.1.1.16"/>
    </reaction>
</comment>
<feature type="binding site" evidence="12">
    <location>
        <position position="255"/>
    </location>
    <ligand>
        <name>Zn(2+)</name>
        <dbReference type="ChEBI" id="CHEBI:29105"/>
    </ligand>
</feature>
<keyword evidence="10 12" id="KW-0648">Protein biosynthesis</keyword>
<name>A0A4D7JXE7_9BACT</name>
<dbReference type="InterPro" id="IPR024909">
    <property type="entry name" value="Cys-tRNA/MSH_ligase"/>
</dbReference>
<dbReference type="GO" id="GO:0004817">
    <property type="term" value="F:cysteine-tRNA ligase activity"/>
    <property type="evidence" value="ECO:0007669"/>
    <property type="project" value="UniProtKB-UniRule"/>
</dbReference>
<dbReference type="InterPro" id="IPR015273">
    <property type="entry name" value="Cys-tRNA-synt_Ia_DALR"/>
</dbReference>
<feature type="domain" description="Cysteinyl-tRNA synthetase class Ia DALR" evidence="13">
    <location>
        <begin position="375"/>
        <end position="447"/>
    </location>
</feature>
<feature type="short sequence motif" description="'KMSKS' region" evidence="12">
    <location>
        <begin position="283"/>
        <end position="287"/>
    </location>
</feature>
<dbReference type="GO" id="GO:0005829">
    <property type="term" value="C:cytosol"/>
    <property type="evidence" value="ECO:0007669"/>
    <property type="project" value="TreeGrafter"/>
</dbReference>
<dbReference type="Pfam" id="PF01406">
    <property type="entry name" value="tRNA-synt_1e"/>
    <property type="match status" value="1"/>
</dbReference>
<dbReference type="PANTHER" id="PTHR10890:SF3">
    <property type="entry name" value="CYSTEINE--TRNA LIGASE, CYTOPLASMIC"/>
    <property type="match status" value="1"/>
</dbReference>
<dbReference type="SUPFAM" id="SSF47323">
    <property type="entry name" value="Anticodon-binding domain of a subclass of class I aminoacyl-tRNA synthetases"/>
    <property type="match status" value="1"/>
</dbReference>
<dbReference type="NCBIfam" id="TIGR00435">
    <property type="entry name" value="cysS"/>
    <property type="match status" value="1"/>
</dbReference>
<sequence>MQDKLKVYNTLTHDKEVFEPYNAPYVGMYVCGPTVYNDVHLGNVRTFLSFDVMYRYLIHLGYKVRYVRNITDVGHLENDADEGEDKVAKKAKLENLEPMEIVQRYTNGFHDVLRSFNILPPSIEPTATGHIVEQIDMTRKLVEKGLAYEVNGSVYFDVEKYNKEHNYGILSKRKIEDLMDSGRSLDGQDEKRNKIDFALWKKASPEHIMRWESPWGLGFPGWHMECSVMSTKYLGNKFDIHGGGMDLKFPHHECEIAQCVGANEESPAKYWLHTNMLTVNGQKMSKSLGNSFLPRELFTGDHKLLDRGYSPMTVRFFMLQSHYASTLDFSNEALLAAHKGYKKMINGLKVVNELTFEAGEEDDKVKNTVEKIIQNIYRAMNDDFNTALAIGQLFNLLKKINSIYTGQLSSGALGEELFNKMLKVYREMVTDVLGFKEEKVNNTEELIDGLLEIYKKAKEEKEYDKVDEIRAMLKSAGVVVKDMKHKIDWAYDEQ</sequence>
<dbReference type="HAMAP" id="MF_00041">
    <property type="entry name" value="Cys_tRNA_synth"/>
    <property type="match status" value="1"/>
</dbReference>
<dbReference type="KEGG" id="fpf:DCC35_00875"/>
<evidence type="ECO:0000256" key="10">
    <source>
        <dbReference type="ARBA" id="ARBA00022917"/>
    </source>
</evidence>
<keyword evidence="5 12" id="KW-0436">Ligase</keyword>
<organism evidence="14 15">
    <name type="scientific">Mangrovivirga cuniculi</name>
    <dbReference type="NCBI Taxonomy" id="2715131"/>
    <lineage>
        <taxon>Bacteria</taxon>
        <taxon>Pseudomonadati</taxon>
        <taxon>Bacteroidota</taxon>
        <taxon>Cytophagia</taxon>
        <taxon>Cytophagales</taxon>
        <taxon>Mangrovivirgaceae</taxon>
        <taxon>Mangrovivirga</taxon>
    </lineage>
</organism>
<accession>A0A4D7JXE7</accession>
<keyword evidence="4 12" id="KW-0963">Cytoplasm</keyword>
<dbReference type="PRINTS" id="PR00983">
    <property type="entry name" value="TRNASYNTHCYS"/>
</dbReference>
<evidence type="ECO:0000256" key="8">
    <source>
        <dbReference type="ARBA" id="ARBA00022833"/>
    </source>
</evidence>
<evidence type="ECO:0000313" key="14">
    <source>
        <dbReference type="EMBL" id="QCK13404.1"/>
    </source>
</evidence>
<dbReference type="InterPro" id="IPR014729">
    <property type="entry name" value="Rossmann-like_a/b/a_fold"/>
</dbReference>
<dbReference type="SUPFAM" id="SSF52374">
    <property type="entry name" value="Nucleotidylyl transferase"/>
    <property type="match status" value="1"/>
</dbReference>
<evidence type="ECO:0000256" key="11">
    <source>
        <dbReference type="ARBA" id="ARBA00023146"/>
    </source>
</evidence>
<evidence type="ECO:0000256" key="1">
    <source>
        <dbReference type="ARBA" id="ARBA00004496"/>
    </source>
</evidence>
<comment type="subcellular location">
    <subcellularLocation>
        <location evidence="1 12">Cytoplasm</location>
    </subcellularLocation>
</comment>
<reference evidence="14 15" key="1">
    <citation type="submission" date="2018-04" db="EMBL/GenBank/DDBJ databases">
        <title>Complete genome uncultured novel isolate.</title>
        <authorList>
            <person name="Merlino G."/>
        </authorList>
    </citation>
    <scope>NUCLEOTIDE SEQUENCE [LARGE SCALE GENOMIC DNA]</scope>
    <source>
        <strain evidence="15">R1DC9</strain>
    </source>
</reference>
<keyword evidence="8 12" id="KW-0862">Zinc</keyword>
<dbReference type="EMBL" id="CP028923">
    <property type="protein sequence ID" value="QCK13404.1"/>
    <property type="molecule type" value="Genomic_DNA"/>
</dbReference>
<keyword evidence="15" id="KW-1185">Reference proteome</keyword>
<comment type="similarity">
    <text evidence="2 12">Belongs to the class-I aminoacyl-tRNA synthetase family.</text>
</comment>
<dbReference type="EC" id="6.1.1.16" evidence="12"/>
<feature type="binding site" evidence="12">
    <location>
        <position position="286"/>
    </location>
    <ligand>
        <name>ATP</name>
        <dbReference type="ChEBI" id="CHEBI:30616"/>
    </ligand>
</feature>
<comment type="subunit">
    <text evidence="3 12">Monomer.</text>
</comment>
<dbReference type="InterPro" id="IPR015803">
    <property type="entry name" value="Cys-tRNA-ligase"/>
</dbReference>
<evidence type="ECO:0000256" key="4">
    <source>
        <dbReference type="ARBA" id="ARBA00022490"/>
    </source>
</evidence>
<gene>
    <name evidence="12" type="primary">cysS</name>
    <name evidence="14" type="ORF">DCC35_00875</name>
</gene>
<dbReference type="Gene3D" id="1.20.120.1910">
    <property type="entry name" value="Cysteine-tRNA ligase, C-terminal anti-codon recognition domain"/>
    <property type="match status" value="1"/>
</dbReference>
<dbReference type="AlphaFoldDB" id="A0A4D7JXE7"/>
<protein>
    <recommendedName>
        <fullName evidence="12">Cysteine--tRNA ligase</fullName>
        <ecNumber evidence="12">6.1.1.16</ecNumber>
    </recommendedName>
    <alternativeName>
        <fullName evidence="12">Cysteinyl-tRNA synthetase</fullName>
        <shortName evidence="12">CysRS</shortName>
    </alternativeName>
</protein>
<dbReference type="GO" id="GO:0008270">
    <property type="term" value="F:zinc ion binding"/>
    <property type="evidence" value="ECO:0007669"/>
    <property type="project" value="UniProtKB-UniRule"/>
</dbReference>
<dbReference type="Gene3D" id="3.40.50.620">
    <property type="entry name" value="HUPs"/>
    <property type="match status" value="1"/>
</dbReference>
<feature type="binding site" evidence="12">
    <location>
        <position position="31"/>
    </location>
    <ligand>
        <name>Zn(2+)</name>
        <dbReference type="ChEBI" id="CHEBI:29105"/>
    </ligand>
</feature>
<dbReference type="PANTHER" id="PTHR10890">
    <property type="entry name" value="CYSTEINYL-TRNA SYNTHETASE"/>
    <property type="match status" value="1"/>
</dbReference>
<comment type="cofactor">
    <cofactor evidence="12">
        <name>Zn(2+)</name>
        <dbReference type="ChEBI" id="CHEBI:29105"/>
    </cofactor>
    <text evidence="12">Binds 1 zinc ion per subunit.</text>
</comment>
<dbReference type="Proteomes" id="UP000298616">
    <property type="component" value="Chromosome"/>
</dbReference>
<keyword evidence="11 12" id="KW-0030">Aminoacyl-tRNA synthetase</keyword>
<dbReference type="OrthoDB" id="9815130at2"/>
<evidence type="ECO:0000256" key="9">
    <source>
        <dbReference type="ARBA" id="ARBA00022840"/>
    </source>
</evidence>
<proteinExistence type="inferred from homology"/>
<evidence type="ECO:0000256" key="2">
    <source>
        <dbReference type="ARBA" id="ARBA00005594"/>
    </source>
</evidence>
<evidence type="ECO:0000256" key="7">
    <source>
        <dbReference type="ARBA" id="ARBA00022741"/>
    </source>
</evidence>
<evidence type="ECO:0000259" key="13">
    <source>
        <dbReference type="SMART" id="SM00840"/>
    </source>
</evidence>
<dbReference type="GO" id="GO:0006423">
    <property type="term" value="P:cysteinyl-tRNA aminoacylation"/>
    <property type="evidence" value="ECO:0007669"/>
    <property type="project" value="UniProtKB-UniRule"/>
</dbReference>
<evidence type="ECO:0000256" key="12">
    <source>
        <dbReference type="HAMAP-Rule" id="MF_00041"/>
    </source>
</evidence>
<dbReference type="GO" id="GO:0005524">
    <property type="term" value="F:ATP binding"/>
    <property type="evidence" value="ECO:0007669"/>
    <property type="project" value="UniProtKB-UniRule"/>
</dbReference>